<evidence type="ECO:0000256" key="2">
    <source>
        <dbReference type="ARBA" id="ARBA00009743"/>
    </source>
</evidence>
<dbReference type="GO" id="GO:0004557">
    <property type="term" value="F:alpha-galactosidase activity"/>
    <property type="evidence" value="ECO:0007669"/>
    <property type="project" value="UniProtKB-EC"/>
</dbReference>
<keyword evidence="4 10" id="KW-0732">Signal</keyword>
<dbReference type="PROSITE" id="PS00512">
    <property type="entry name" value="ALPHA_GALACTOSIDASE"/>
    <property type="match status" value="1"/>
</dbReference>
<dbReference type="EMBL" id="JACHMH010000001">
    <property type="protein sequence ID" value="MBB4678263.1"/>
    <property type="molecule type" value="Genomic_DNA"/>
</dbReference>
<comment type="caution">
    <text evidence="12">The sequence shown here is derived from an EMBL/GenBank/DDBJ whole genome shotgun (WGS) entry which is preliminary data.</text>
</comment>
<evidence type="ECO:0000256" key="3">
    <source>
        <dbReference type="ARBA" id="ARBA00012755"/>
    </source>
</evidence>
<dbReference type="Pfam" id="PF16499">
    <property type="entry name" value="Melibiase_2"/>
    <property type="match status" value="1"/>
</dbReference>
<dbReference type="Proteomes" id="UP000533598">
    <property type="component" value="Unassembled WGS sequence"/>
</dbReference>
<dbReference type="InterPro" id="IPR038637">
    <property type="entry name" value="NPCBM_sf"/>
</dbReference>
<sequence length="553" mass="59136">MGRGWRRRLLSTLVAAALTAGGLVVLAGPPAAVAAENGLSRTPAMGFNNWNSTHCRAEFNEDMVKGIADIFVSRGLKDVGYQYVNIDDCWAEPQRDAAGNLVPHRTRFPNGIKAVADYVHAKGLKFGIYTSAGTKTCDVQGFPGGIGHEDQDARLFASWGVDYLKYDNCGDHLGQSAQQRYTKMRDALAATGRPILFSLCEWGQSQPWRWAHPVGNSWRTTGDISDNWGSMLGIFKQNVGLAANAQRGGWNDPDMLEVGNGGMTEVEYRSHFSLWAMMNAPLLIGADLRKVGQSTFDILTNREIIALDQDGLGVQATEISADGGRHVLVKPLDNGDVAVALFNETGSTQTISTTASAANLGNANSFRLRDLWTGQQRDTTGVISASVPAHATVVYRVSRQGTFATPPAGVSQLSDLTPSLAANAWGPVEKDRSNGERGAGDGKPLTIGGTRYAKGIGVHARSEVRYHLGGRCTRLSATVGVDDESGDRGSVSMEVWGPGRQLASSGVLRGTDGARTLTADVTGLQYVHLAVLPTEDGVDYDHADWAEATITCT</sequence>
<dbReference type="AlphaFoldDB" id="A0A7W7FV91"/>
<keyword evidence="6 8" id="KW-1015">Disulfide bond</keyword>
<dbReference type="SUPFAM" id="SSF51011">
    <property type="entry name" value="Glycosyl hydrolase domain"/>
    <property type="match status" value="1"/>
</dbReference>
<dbReference type="InterPro" id="IPR006311">
    <property type="entry name" value="TAT_signal"/>
</dbReference>
<evidence type="ECO:0000313" key="13">
    <source>
        <dbReference type="Proteomes" id="UP000533598"/>
    </source>
</evidence>
<dbReference type="Pfam" id="PF08305">
    <property type="entry name" value="NPCBM"/>
    <property type="match status" value="1"/>
</dbReference>
<evidence type="ECO:0000256" key="9">
    <source>
        <dbReference type="SAM" id="MobiDB-lite"/>
    </source>
</evidence>
<dbReference type="CDD" id="cd14792">
    <property type="entry name" value="GH27"/>
    <property type="match status" value="1"/>
</dbReference>
<feature type="signal peptide" evidence="10">
    <location>
        <begin position="1"/>
        <end position="27"/>
    </location>
</feature>
<dbReference type="GO" id="GO:0016052">
    <property type="term" value="P:carbohydrate catabolic process"/>
    <property type="evidence" value="ECO:0007669"/>
    <property type="project" value="UniProtKB-ARBA"/>
</dbReference>
<name>A0A7W7FV91_9PSEU</name>
<keyword evidence="13" id="KW-1185">Reference proteome</keyword>
<evidence type="ECO:0000313" key="12">
    <source>
        <dbReference type="EMBL" id="MBB4678263.1"/>
    </source>
</evidence>
<dbReference type="SUPFAM" id="SSF51445">
    <property type="entry name" value="(Trans)glycosidases"/>
    <property type="match status" value="1"/>
</dbReference>
<protein>
    <recommendedName>
        <fullName evidence="3 8">Alpha-galactosidase</fullName>
        <ecNumber evidence="3 8">3.2.1.22</ecNumber>
    </recommendedName>
    <alternativeName>
        <fullName evidence="8">Melibiase</fullName>
    </alternativeName>
</protein>
<dbReference type="PANTHER" id="PTHR11452:SF75">
    <property type="entry name" value="ALPHA-GALACTOSIDASE MEL1"/>
    <property type="match status" value="1"/>
</dbReference>
<keyword evidence="7 8" id="KW-0326">Glycosidase</keyword>
<dbReference type="Gene3D" id="3.20.20.70">
    <property type="entry name" value="Aldolase class I"/>
    <property type="match status" value="1"/>
</dbReference>
<evidence type="ECO:0000256" key="5">
    <source>
        <dbReference type="ARBA" id="ARBA00022801"/>
    </source>
</evidence>
<feature type="compositionally biased region" description="Basic and acidic residues" evidence="9">
    <location>
        <begin position="428"/>
        <end position="440"/>
    </location>
</feature>
<organism evidence="12 13">
    <name type="scientific">Crossiella cryophila</name>
    <dbReference type="NCBI Taxonomy" id="43355"/>
    <lineage>
        <taxon>Bacteria</taxon>
        <taxon>Bacillati</taxon>
        <taxon>Actinomycetota</taxon>
        <taxon>Actinomycetes</taxon>
        <taxon>Pseudonocardiales</taxon>
        <taxon>Pseudonocardiaceae</taxon>
        <taxon>Crossiella</taxon>
    </lineage>
</organism>
<dbReference type="InterPro" id="IPR017853">
    <property type="entry name" value="GH"/>
</dbReference>
<dbReference type="InterPro" id="IPR013780">
    <property type="entry name" value="Glyco_hydro_b"/>
</dbReference>
<evidence type="ECO:0000256" key="1">
    <source>
        <dbReference type="ARBA" id="ARBA00001255"/>
    </source>
</evidence>
<keyword evidence="5 8" id="KW-0378">Hydrolase</keyword>
<feature type="domain" description="Glycosyl hydrolase family 98 putative carbohydrate-binding module" evidence="11">
    <location>
        <begin position="407"/>
        <end position="552"/>
    </location>
</feature>
<evidence type="ECO:0000256" key="7">
    <source>
        <dbReference type="ARBA" id="ARBA00023295"/>
    </source>
</evidence>
<dbReference type="InterPro" id="IPR002241">
    <property type="entry name" value="Glyco_hydro_27"/>
</dbReference>
<comment type="similarity">
    <text evidence="2 8">Belongs to the glycosyl hydrolase 27 family.</text>
</comment>
<reference evidence="12 13" key="1">
    <citation type="submission" date="2020-08" db="EMBL/GenBank/DDBJ databases">
        <title>Sequencing the genomes of 1000 actinobacteria strains.</title>
        <authorList>
            <person name="Klenk H.-P."/>
        </authorList>
    </citation>
    <scope>NUCLEOTIDE SEQUENCE [LARGE SCALE GENOMIC DNA]</scope>
    <source>
        <strain evidence="12 13">DSM 44230</strain>
    </source>
</reference>
<dbReference type="InterPro" id="IPR008979">
    <property type="entry name" value="Galactose-bd-like_sf"/>
</dbReference>
<dbReference type="PANTHER" id="PTHR11452">
    <property type="entry name" value="ALPHA-GALACTOSIDASE/ALPHA-N-ACETYLGALACTOSAMINIDASE"/>
    <property type="match status" value="1"/>
</dbReference>
<evidence type="ECO:0000256" key="8">
    <source>
        <dbReference type="RuleBase" id="RU361168"/>
    </source>
</evidence>
<dbReference type="PROSITE" id="PS51318">
    <property type="entry name" value="TAT"/>
    <property type="match status" value="1"/>
</dbReference>
<dbReference type="Pfam" id="PF17801">
    <property type="entry name" value="Melibiase_C"/>
    <property type="match status" value="1"/>
</dbReference>
<accession>A0A7W7FV91</accession>
<feature type="region of interest" description="Disordered" evidence="9">
    <location>
        <begin position="426"/>
        <end position="446"/>
    </location>
</feature>
<dbReference type="SMART" id="SM00776">
    <property type="entry name" value="NPCBM"/>
    <property type="match status" value="1"/>
</dbReference>
<proteinExistence type="inferred from homology"/>
<dbReference type="InterPro" id="IPR041233">
    <property type="entry name" value="Melibiase_C"/>
</dbReference>
<evidence type="ECO:0000256" key="10">
    <source>
        <dbReference type="SAM" id="SignalP"/>
    </source>
</evidence>
<dbReference type="InterPro" id="IPR013785">
    <property type="entry name" value="Aldolase_TIM"/>
</dbReference>
<comment type="catalytic activity">
    <reaction evidence="1 8">
        <text>Hydrolysis of terminal, non-reducing alpha-D-galactose residues in alpha-D-galactosides, including galactose oligosaccharides, galactomannans and galactolipids.</text>
        <dbReference type="EC" id="3.2.1.22"/>
    </reaction>
</comment>
<feature type="chain" id="PRO_5039035208" description="Alpha-galactosidase" evidence="10">
    <location>
        <begin position="28"/>
        <end position="553"/>
    </location>
</feature>
<dbReference type="Gene3D" id="2.60.40.1180">
    <property type="entry name" value="Golgi alpha-mannosidase II"/>
    <property type="match status" value="1"/>
</dbReference>
<dbReference type="FunFam" id="3.20.20.70:FF:000202">
    <property type="entry name" value="Alpha-galactosidase"/>
    <property type="match status" value="1"/>
</dbReference>
<evidence type="ECO:0000259" key="11">
    <source>
        <dbReference type="SMART" id="SM00776"/>
    </source>
</evidence>
<dbReference type="SUPFAM" id="SSF49785">
    <property type="entry name" value="Galactose-binding domain-like"/>
    <property type="match status" value="1"/>
</dbReference>
<dbReference type="InterPro" id="IPR013222">
    <property type="entry name" value="Glyco_hyd_98_carb-bd"/>
</dbReference>
<dbReference type="Gene3D" id="2.60.120.1060">
    <property type="entry name" value="NPCBM/NEW2 domain"/>
    <property type="match status" value="1"/>
</dbReference>
<dbReference type="PRINTS" id="PR00740">
    <property type="entry name" value="GLHYDRLASE27"/>
</dbReference>
<dbReference type="EC" id="3.2.1.22" evidence="3 8"/>
<evidence type="ECO:0000256" key="4">
    <source>
        <dbReference type="ARBA" id="ARBA00022729"/>
    </source>
</evidence>
<gene>
    <name evidence="12" type="ORF">HNR67_004381</name>
</gene>
<evidence type="ECO:0000256" key="6">
    <source>
        <dbReference type="ARBA" id="ARBA00023157"/>
    </source>
</evidence>
<dbReference type="InterPro" id="IPR000111">
    <property type="entry name" value="Glyco_hydro_27/36_CS"/>
</dbReference>